<sequence>MDTEIAEYGSIARQNRDLAKWHRNADYSIVHPPSNKIPWTGTGRVPAGLRVLETRTEKSKKRISVTCAAKYLSFASEADFLSYVQVVVPDIVGPANYVLNGYGASYRDSIDAYSNTPYALHPNTQNQDLIDHIQSQVLGDVIQQSQTYWGTSSSNDKPNYLLRFFRENAAVREWLSTLATLLTEPKLIPTYVPISPGTVSDFDDEFCEELFILAHAVQIMLFAPVYWRADGSYKSTGRYARRFPLKFPSPNSDDEKAFGEYTLDDLYRALILQEFLFSQTYDEMEERRYKNLLRTIPPQADGQWLGYSVGRSEPPWVKDSKVPEADRSFIMRLPRELQFRIVELASSPQVTPTLLNRPIPRRRYSRVQSTWEDSMLALKLSSRMTYKLAIAEQNVEGVVGQQVAFRMNLDIDTLRVFDMNLPDFITTNGPATLPVRKLLSISKVIPKSCATDRDPMWPLEDPVGEALDLEKLPKLDEFSVIFPSVAESWMIEDLPRVRPQTDVSGAAHTGIKWQFNTGLYPVPQKEGQFHDSHFNGSEKPSMHPNDPILDEAIPYVGKWGYERSPGAIGGYWASFQYFEETRDVYFAPLSWKEVEPLVKGPFGENGREALYEDHTPRFVAKLRVIRQGTTPPTGWIKVEQVHPEHPSWKHQLLNTWKSVWYTLTGRRSLDYLDDLSEPCHYYLRQT</sequence>
<dbReference type="Proteomes" id="UP000547976">
    <property type="component" value="Unassembled WGS sequence"/>
</dbReference>
<keyword evidence="2" id="KW-1185">Reference proteome</keyword>
<protein>
    <submittedName>
        <fullName evidence="1">Uncharacterized protein</fullName>
    </submittedName>
</protein>
<gene>
    <name evidence="1" type="ORF">FSUBG_8360</name>
</gene>
<dbReference type="AlphaFoldDB" id="A0A8H5UUD4"/>
<reference evidence="1 2" key="1">
    <citation type="submission" date="2020-05" db="EMBL/GenBank/DDBJ databases">
        <title>Identification and distribution of gene clusters putatively required for synthesis of sphingolipid metabolism inhibitors in phylogenetically diverse species of the filamentous fungus Fusarium.</title>
        <authorList>
            <person name="Kim H.-S."/>
            <person name="Busman M."/>
            <person name="Brown D.W."/>
            <person name="Divon H."/>
            <person name="Uhlig S."/>
            <person name="Proctor R.H."/>
        </authorList>
    </citation>
    <scope>NUCLEOTIDE SEQUENCE [LARGE SCALE GENOMIC DNA]</scope>
    <source>
        <strain evidence="1 2">NRRL 66333</strain>
    </source>
</reference>
<evidence type="ECO:0000313" key="1">
    <source>
        <dbReference type="EMBL" id="KAF5597710.1"/>
    </source>
</evidence>
<evidence type="ECO:0000313" key="2">
    <source>
        <dbReference type="Proteomes" id="UP000547976"/>
    </source>
</evidence>
<organism evidence="1 2">
    <name type="scientific">Gibberella subglutinans</name>
    <name type="common">Fusarium subglutinans</name>
    <dbReference type="NCBI Taxonomy" id="42677"/>
    <lineage>
        <taxon>Eukaryota</taxon>
        <taxon>Fungi</taxon>
        <taxon>Dikarya</taxon>
        <taxon>Ascomycota</taxon>
        <taxon>Pezizomycotina</taxon>
        <taxon>Sordariomycetes</taxon>
        <taxon>Hypocreomycetidae</taxon>
        <taxon>Hypocreales</taxon>
        <taxon>Nectriaceae</taxon>
        <taxon>Fusarium</taxon>
        <taxon>Fusarium fujikuroi species complex</taxon>
    </lineage>
</organism>
<dbReference type="GeneID" id="59321479"/>
<proteinExistence type="predicted"/>
<comment type="caution">
    <text evidence="1">The sequence shown here is derived from an EMBL/GenBank/DDBJ whole genome shotgun (WGS) entry which is preliminary data.</text>
</comment>
<dbReference type="EMBL" id="JAAOAV010000114">
    <property type="protein sequence ID" value="KAF5597710.1"/>
    <property type="molecule type" value="Genomic_DNA"/>
</dbReference>
<dbReference type="RefSeq" id="XP_036536107.1">
    <property type="nucleotide sequence ID" value="XM_036686761.1"/>
</dbReference>
<accession>A0A8H5UUD4</accession>
<name>A0A8H5UUD4_GIBSU</name>
<dbReference type="OrthoDB" id="5067213at2759"/>